<dbReference type="Proteomes" id="UP001642484">
    <property type="component" value="Unassembled WGS sequence"/>
</dbReference>
<dbReference type="EMBL" id="CAXAMN010022596">
    <property type="protein sequence ID" value="CAK9071228.1"/>
    <property type="molecule type" value="Genomic_DNA"/>
</dbReference>
<reference evidence="1 2" key="1">
    <citation type="submission" date="2024-02" db="EMBL/GenBank/DDBJ databases">
        <authorList>
            <person name="Chen Y."/>
            <person name="Shah S."/>
            <person name="Dougan E. K."/>
            <person name="Thang M."/>
            <person name="Chan C."/>
        </authorList>
    </citation>
    <scope>NUCLEOTIDE SEQUENCE [LARGE SCALE GENOMIC DNA]</scope>
</reference>
<protein>
    <submittedName>
        <fullName evidence="1">Uncharacterized protein</fullName>
    </submittedName>
</protein>
<organism evidence="1 2">
    <name type="scientific">Durusdinium trenchii</name>
    <dbReference type="NCBI Taxonomy" id="1381693"/>
    <lineage>
        <taxon>Eukaryota</taxon>
        <taxon>Sar</taxon>
        <taxon>Alveolata</taxon>
        <taxon>Dinophyceae</taxon>
        <taxon>Suessiales</taxon>
        <taxon>Symbiodiniaceae</taxon>
        <taxon>Durusdinium</taxon>
    </lineage>
</organism>
<comment type="caution">
    <text evidence="1">The sequence shown here is derived from an EMBL/GenBank/DDBJ whole genome shotgun (WGS) entry which is preliminary data.</text>
</comment>
<evidence type="ECO:0000313" key="2">
    <source>
        <dbReference type="Proteomes" id="UP001642484"/>
    </source>
</evidence>
<sequence>MFRASHWADGHGAQPLRTGFLPYDPDKAICAGGGAWYDCRLNKWGDDVVACEKWCGLPPLLPVFWQKTMFTDCGFENAHPEDDGLHPPVLDIFPSAKDVLGNAMKYEPWRGWPFRTKYPMEFNDYGGLPPDNERQITKICCNKPLRKCLTIGEPTVVVRLAPILGSPHWAFLQAKKRQRQKWLPHNGATEHFL</sequence>
<gene>
    <name evidence="1" type="ORF">CCMP2556_LOCUS35019</name>
</gene>
<keyword evidence="2" id="KW-1185">Reference proteome</keyword>
<proteinExistence type="predicted"/>
<evidence type="ECO:0000313" key="1">
    <source>
        <dbReference type="EMBL" id="CAK9071228.1"/>
    </source>
</evidence>
<accession>A0ABP0P6H8</accession>
<name>A0ABP0P6H8_9DINO</name>